<evidence type="ECO:0000313" key="3">
    <source>
        <dbReference type="EMBL" id="GAA2463147.1"/>
    </source>
</evidence>
<organism evidence="3 4">
    <name type="scientific">Streptomyces macrosporus</name>
    <dbReference type="NCBI Taxonomy" id="44032"/>
    <lineage>
        <taxon>Bacteria</taxon>
        <taxon>Bacillati</taxon>
        <taxon>Actinomycetota</taxon>
        <taxon>Actinomycetes</taxon>
        <taxon>Kitasatosporales</taxon>
        <taxon>Streptomycetaceae</taxon>
        <taxon>Streptomyces</taxon>
    </lineage>
</organism>
<evidence type="ECO:0000256" key="1">
    <source>
        <dbReference type="SAM" id="MobiDB-lite"/>
    </source>
</evidence>
<sequence length="165" mass="17187">MAAVLDRAADRHGGDLVVIEGAGTGAERAAHRWCQERGLPAWRHRCHPRLQASRGLMRLPRETLAVRHQRILREEGPRLVVVFHETFTPGPGTSADIARRAVAAGVPVWLVPGADPGRGRWLTAADLPGPPPAPSAVSPGAAVRGGAPDGSAGPTRPAGAPATPC</sequence>
<comment type="caution">
    <text evidence="3">The sequence shown here is derived from an EMBL/GenBank/DDBJ whole genome shotgun (WGS) entry which is preliminary data.</text>
</comment>
<accession>A0ABN3KP87</accession>
<dbReference type="Proteomes" id="UP001501638">
    <property type="component" value="Unassembled WGS sequence"/>
</dbReference>
<dbReference type="EMBL" id="BAAASZ010000042">
    <property type="protein sequence ID" value="GAA2463147.1"/>
    <property type="molecule type" value="Genomic_DNA"/>
</dbReference>
<dbReference type="InterPro" id="IPR019627">
    <property type="entry name" value="YAcAr"/>
</dbReference>
<gene>
    <name evidence="3" type="ORF">GCM10010405_54450</name>
</gene>
<feature type="region of interest" description="Disordered" evidence="1">
    <location>
        <begin position="126"/>
        <end position="165"/>
    </location>
</feature>
<feature type="compositionally biased region" description="Low complexity" evidence="1">
    <location>
        <begin position="152"/>
        <end position="165"/>
    </location>
</feature>
<feature type="domain" description="YspA cpYpsA-related SLOG" evidence="2">
    <location>
        <begin position="3"/>
        <end position="45"/>
    </location>
</feature>
<proteinExistence type="predicted"/>
<dbReference type="Pfam" id="PF10686">
    <property type="entry name" value="YAcAr"/>
    <property type="match status" value="1"/>
</dbReference>
<protein>
    <recommendedName>
        <fullName evidence="2">YspA cpYpsA-related SLOG domain-containing protein</fullName>
    </recommendedName>
</protein>
<reference evidence="3 4" key="1">
    <citation type="journal article" date="2019" name="Int. J. Syst. Evol. Microbiol.">
        <title>The Global Catalogue of Microorganisms (GCM) 10K type strain sequencing project: providing services to taxonomists for standard genome sequencing and annotation.</title>
        <authorList>
            <consortium name="The Broad Institute Genomics Platform"/>
            <consortium name="The Broad Institute Genome Sequencing Center for Infectious Disease"/>
            <person name="Wu L."/>
            <person name="Ma J."/>
        </authorList>
    </citation>
    <scope>NUCLEOTIDE SEQUENCE [LARGE SCALE GENOMIC DNA]</scope>
    <source>
        <strain evidence="3 4">JCM 6305</strain>
    </source>
</reference>
<keyword evidence="4" id="KW-1185">Reference proteome</keyword>
<name>A0ABN3KP87_9ACTN</name>
<evidence type="ECO:0000313" key="4">
    <source>
        <dbReference type="Proteomes" id="UP001501638"/>
    </source>
</evidence>
<evidence type="ECO:0000259" key="2">
    <source>
        <dbReference type="Pfam" id="PF10686"/>
    </source>
</evidence>